<sequence>MALACVASRPGGVPGVRGGSACGPSTLWRSEVVVLAVRRRSHLVVPWSLQVCRGLFPLYARLCWFLWESCVWPNLGWWSWRCAVLFRCLVVPCCRGSSSRELSVGHVAEAAVAPCVVSSSESER</sequence>
<keyword evidence="2" id="KW-1185">Reference proteome</keyword>
<protein>
    <submittedName>
        <fullName evidence="1">Uncharacterized protein</fullName>
    </submittedName>
</protein>
<dbReference type="AlphaFoldDB" id="A0A843VHY3"/>
<evidence type="ECO:0000313" key="2">
    <source>
        <dbReference type="Proteomes" id="UP000652761"/>
    </source>
</evidence>
<comment type="caution">
    <text evidence="1">The sequence shown here is derived from an EMBL/GenBank/DDBJ whole genome shotgun (WGS) entry which is preliminary data.</text>
</comment>
<dbReference type="EMBL" id="NMUH01001708">
    <property type="protein sequence ID" value="MQL94726.1"/>
    <property type="molecule type" value="Genomic_DNA"/>
</dbReference>
<organism evidence="1 2">
    <name type="scientific">Colocasia esculenta</name>
    <name type="common">Wild taro</name>
    <name type="synonym">Arum esculentum</name>
    <dbReference type="NCBI Taxonomy" id="4460"/>
    <lineage>
        <taxon>Eukaryota</taxon>
        <taxon>Viridiplantae</taxon>
        <taxon>Streptophyta</taxon>
        <taxon>Embryophyta</taxon>
        <taxon>Tracheophyta</taxon>
        <taxon>Spermatophyta</taxon>
        <taxon>Magnoliopsida</taxon>
        <taxon>Liliopsida</taxon>
        <taxon>Araceae</taxon>
        <taxon>Aroideae</taxon>
        <taxon>Colocasieae</taxon>
        <taxon>Colocasia</taxon>
    </lineage>
</organism>
<accession>A0A843VHY3</accession>
<reference evidence="1" key="1">
    <citation type="submission" date="2017-07" db="EMBL/GenBank/DDBJ databases">
        <title>Taro Niue Genome Assembly and Annotation.</title>
        <authorList>
            <person name="Atibalentja N."/>
            <person name="Keating K."/>
            <person name="Fields C.J."/>
        </authorList>
    </citation>
    <scope>NUCLEOTIDE SEQUENCE</scope>
    <source>
        <strain evidence="1">Niue_2</strain>
        <tissue evidence="1">Leaf</tissue>
    </source>
</reference>
<name>A0A843VHY3_COLES</name>
<dbReference type="Proteomes" id="UP000652761">
    <property type="component" value="Unassembled WGS sequence"/>
</dbReference>
<gene>
    <name evidence="1" type="ORF">Taro_027383</name>
</gene>
<proteinExistence type="predicted"/>
<evidence type="ECO:0000313" key="1">
    <source>
        <dbReference type="EMBL" id="MQL94726.1"/>
    </source>
</evidence>
<feature type="non-terminal residue" evidence="1">
    <location>
        <position position="1"/>
    </location>
</feature>